<dbReference type="Gene3D" id="3.40.1190.10">
    <property type="entry name" value="Mur-like, catalytic domain"/>
    <property type="match status" value="1"/>
</dbReference>
<keyword evidence="9 14" id="KW-0133">Cell shape</keyword>
<dbReference type="InterPro" id="IPR036615">
    <property type="entry name" value="Mur_ligase_C_dom_sf"/>
</dbReference>
<comment type="function">
    <text evidence="14">Cell wall formation.</text>
</comment>
<evidence type="ECO:0000256" key="2">
    <source>
        <dbReference type="ARBA" id="ARBA00004752"/>
    </source>
</evidence>
<evidence type="ECO:0000259" key="16">
    <source>
        <dbReference type="Pfam" id="PF02875"/>
    </source>
</evidence>
<evidence type="ECO:0000259" key="17">
    <source>
        <dbReference type="Pfam" id="PF08245"/>
    </source>
</evidence>
<evidence type="ECO:0000259" key="15">
    <source>
        <dbReference type="Pfam" id="PF01225"/>
    </source>
</evidence>
<dbReference type="Pfam" id="PF02875">
    <property type="entry name" value="Mur_ligase_C"/>
    <property type="match status" value="1"/>
</dbReference>
<evidence type="ECO:0000256" key="10">
    <source>
        <dbReference type="ARBA" id="ARBA00022984"/>
    </source>
</evidence>
<dbReference type="GO" id="GO:0008360">
    <property type="term" value="P:regulation of cell shape"/>
    <property type="evidence" value="ECO:0007669"/>
    <property type="project" value="UniProtKB-KW"/>
</dbReference>
<dbReference type="EMBL" id="JACRTK010000003">
    <property type="protein sequence ID" value="MBC8591229.1"/>
    <property type="molecule type" value="Genomic_DNA"/>
</dbReference>
<feature type="domain" description="Mur ligase N-terminal catalytic" evidence="15">
    <location>
        <begin position="13"/>
        <end position="111"/>
    </location>
</feature>
<evidence type="ECO:0000256" key="6">
    <source>
        <dbReference type="ARBA" id="ARBA00022618"/>
    </source>
</evidence>
<dbReference type="Pfam" id="PF08245">
    <property type="entry name" value="Mur_ligase_M"/>
    <property type="match status" value="1"/>
</dbReference>
<dbReference type="InterPro" id="IPR036565">
    <property type="entry name" value="Mur-like_cat_sf"/>
</dbReference>
<evidence type="ECO:0000256" key="14">
    <source>
        <dbReference type="HAMAP-Rule" id="MF_00046"/>
    </source>
</evidence>
<accession>A0A926F3I1</accession>
<protein>
    <recommendedName>
        <fullName evidence="3 14">UDP-N-acetylmuramate--L-alanine ligase</fullName>
        <ecNumber evidence="3 14">6.3.2.8</ecNumber>
    </recommendedName>
    <alternativeName>
        <fullName evidence="14">UDP-N-acetylmuramoyl-L-alanine synthetase</fullName>
    </alternativeName>
</protein>
<dbReference type="Proteomes" id="UP000601522">
    <property type="component" value="Unassembled WGS sequence"/>
</dbReference>
<evidence type="ECO:0000256" key="4">
    <source>
        <dbReference type="ARBA" id="ARBA00022490"/>
    </source>
</evidence>
<dbReference type="Gene3D" id="3.90.190.20">
    <property type="entry name" value="Mur ligase, C-terminal domain"/>
    <property type="match status" value="1"/>
</dbReference>
<evidence type="ECO:0000256" key="1">
    <source>
        <dbReference type="ARBA" id="ARBA00004496"/>
    </source>
</evidence>
<dbReference type="SUPFAM" id="SSF53244">
    <property type="entry name" value="MurD-like peptide ligases, peptide-binding domain"/>
    <property type="match status" value="1"/>
</dbReference>
<dbReference type="SUPFAM" id="SSF51984">
    <property type="entry name" value="MurCD N-terminal domain"/>
    <property type="match status" value="1"/>
</dbReference>
<keyword evidence="5 14" id="KW-0436">Ligase</keyword>
<keyword evidence="12 14" id="KW-0961">Cell wall biogenesis/degradation</keyword>
<evidence type="ECO:0000256" key="8">
    <source>
        <dbReference type="ARBA" id="ARBA00022840"/>
    </source>
</evidence>
<evidence type="ECO:0000256" key="7">
    <source>
        <dbReference type="ARBA" id="ARBA00022741"/>
    </source>
</evidence>
<feature type="domain" description="Mur ligase C-terminal" evidence="16">
    <location>
        <begin position="319"/>
        <end position="448"/>
    </location>
</feature>
<comment type="subcellular location">
    <subcellularLocation>
        <location evidence="1 14">Cytoplasm</location>
    </subcellularLocation>
</comment>
<evidence type="ECO:0000256" key="3">
    <source>
        <dbReference type="ARBA" id="ARBA00012211"/>
    </source>
</evidence>
<comment type="similarity">
    <text evidence="14">Belongs to the MurCDEF family.</text>
</comment>
<dbReference type="InterPro" id="IPR013221">
    <property type="entry name" value="Mur_ligase_cen"/>
</dbReference>
<dbReference type="InterPro" id="IPR000713">
    <property type="entry name" value="Mur_ligase_N"/>
</dbReference>
<keyword evidence="6 14" id="KW-0132">Cell division</keyword>
<name>A0A926F3I1_9FIRM</name>
<evidence type="ECO:0000256" key="13">
    <source>
        <dbReference type="ARBA" id="ARBA00047833"/>
    </source>
</evidence>
<comment type="caution">
    <text evidence="18">The sequence shown here is derived from an EMBL/GenBank/DDBJ whole genome shotgun (WGS) entry which is preliminary data.</text>
</comment>
<feature type="binding site" evidence="14">
    <location>
        <begin position="119"/>
        <end position="125"/>
    </location>
    <ligand>
        <name>ATP</name>
        <dbReference type="ChEBI" id="CHEBI:30616"/>
    </ligand>
</feature>
<dbReference type="AlphaFoldDB" id="A0A926F3I1"/>
<keyword evidence="8 14" id="KW-0067">ATP-binding</keyword>
<feature type="domain" description="Mur ligase central" evidence="17">
    <location>
        <begin position="117"/>
        <end position="297"/>
    </location>
</feature>
<evidence type="ECO:0000256" key="12">
    <source>
        <dbReference type="ARBA" id="ARBA00023316"/>
    </source>
</evidence>
<dbReference type="InterPro" id="IPR005758">
    <property type="entry name" value="UDP-N-AcMur_Ala_ligase_MurC"/>
</dbReference>
<reference evidence="18 19" key="1">
    <citation type="submission" date="2020-08" db="EMBL/GenBank/DDBJ databases">
        <title>Genome public.</title>
        <authorList>
            <person name="Liu C."/>
            <person name="Sun Q."/>
        </authorList>
    </citation>
    <scope>NUCLEOTIDE SEQUENCE [LARGE SCALE GENOMIC DNA]</scope>
    <source>
        <strain evidence="18 19">NSJ-26</strain>
    </source>
</reference>
<proteinExistence type="inferred from homology"/>
<dbReference type="InterPro" id="IPR004101">
    <property type="entry name" value="Mur_ligase_C"/>
</dbReference>
<dbReference type="InterPro" id="IPR050061">
    <property type="entry name" value="MurCDEF_pg_biosynth"/>
</dbReference>
<evidence type="ECO:0000313" key="19">
    <source>
        <dbReference type="Proteomes" id="UP000601522"/>
    </source>
</evidence>
<comment type="catalytic activity">
    <reaction evidence="13 14">
        <text>UDP-N-acetyl-alpha-D-muramate + L-alanine + ATP = UDP-N-acetyl-alpha-D-muramoyl-L-alanine + ADP + phosphate + H(+)</text>
        <dbReference type="Rhea" id="RHEA:23372"/>
        <dbReference type="ChEBI" id="CHEBI:15378"/>
        <dbReference type="ChEBI" id="CHEBI:30616"/>
        <dbReference type="ChEBI" id="CHEBI:43474"/>
        <dbReference type="ChEBI" id="CHEBI:57972"/>
        <dbReference type="ChEBI" id="CHEBI:70757"/>
        <dbReference type="ChEBI" id="CHEBI:83898"/>
        <dbReference type="ChEBI" id="CHEBI:456216"/>
        <dbReference type="EC" id="6.3.2.8"/>
    </reaction>
</comment>
<dbReference type="GO" id="GO:0009252">
    <property type="term" value="P:peptidoglycan biosynthetic process"/>
    <property type="evidence" value="ECO:0007669"/>
    <property type="project" value="UniProtKB-UniRule"/>
</dbReference>
<dbReference type="Gene3D" id="3.40.50.720">
    <property type="entry name" value="NAD(P)-binding Rossmann-like Domain"/>
    <property type="match status" value="1"/>
</dbReference>
<sequence length="471" mass="52307">MFNFNLDAKEYKHVHFIGIGGISMSGLAEILLNKGYKVSGTDSKDSPILHRLRNLGATIYIGHNKNNITGADLIVYTDAISANNEELQEAEKSKIQTVDRAMFLGALMKNYKHSIAVSGTHGKTTTTSMIASITNHGTLDPTILLGGQLDDIGGNVKLGSNEYILTEACEYKANILKYFPTLAIILNIDEDHLDYFKDINHILDTFIKYAKNLKEDSFLLINSDDVHSHKVIENTKAQVLTFGIHNNADYKAENIVYSKEGCPSFILNIKGKEKWPIQLNVMGEHNIYNALASIAAAHIYGCSMDDLSTYIARYGGVHRRLELKGSLKGIKVMDDYAHHPTEIRATLEALKNTSGGKIYCIFQPHTFTRTKSLLDSFSNSFKYADQVIITDIYAAREYDNGEIHSRDLVNAVNEKSNNAIYLSTFKEVEDYLSLNAKDGDIILTMGAGNVYEIGESLLSKKNDSPQEKAAV</sequence>
<keyword evidence="10 14" id="KW-0573">Peptidoglycan synthesis</keyword>
<dbReference type="RefSeq" id="WP_249324091.1">
    <property type="nucleotide sequence ID" value="NZ_JACRTK010000003.1"/>
</dbReference>
<dbReference type="PANTHER" id="PTHR43445:SF3">
    <property type="entry name" value="UDP-N-ACETYLMURAMATE--L-ALANINE LIGASE"/>
    <property type="match status" value="1"/>
</dbReference>
<organism evidence="18 19">
    <name type="scientific">Wansuia hejianensis</name>
    <dbReference type="NCBI Taxonomy" id="2763667"/>
    <lineage>
        <taxon>Bacteria</taxon>
        <taxon>Bacillati</taxon>
        <taxon>Bacillota</taxon>
        <taxon>Clostridia</taxon>
        <taxon>Lachnospirales</taxon>
        <taxon>Lachnospiraceae</taxon>
        <taxon>Wansuia</taxon>
    </lineage>
</organism>
<dbReference type="PANTHER" id="PTHR43445">
    <property type="entry name" value="UDP-N-ACETYLMURAMATE--L-ALANINE LIGASE-RELATED"/>
    <property type="match status" value="1"/>
</dbReference>
<dbReference type="GO" id="GO:0008763">
    <property type="term" value="F:UDP-N-acetylmuramate-L-alanine ligase activity"/>
    <property type="evidence" value="ECO:0007669"/>
    <property type="project" value="UniProtKB-UniRule"/>
</dbReference>
<dbReference type="EC" id="6.3.2.8" evidence="3 14"/>
<dbReference type="GO" id="GO:0005524">
    <property type="term" value="F:ATP binding"/>
    <property type="evidence" value="ECO:0007669"/>
    <property type="project" value="UniProtKB-UniRule"/>
</dbReference>
<dbReference type="HAMAP" id="MF_00046">
    <property type="entry name" value="MurC"/>
    <property type="match status" value="1"/>
</dbReference>
<dbReference type="GO" id="GO:0051301">
    <property type="term" value="P:cell division"/>
    <property type="evidence" value="ECO:0007669"/>
    <property type="project" value="UniProtKB-KW"/>
</dbReference>
<dbReference type="Pfam" id="PF01225">
    <property type="entry name" value="Mur_ligase"/>
    <property type="match status" value="1"/>
</dbReference>
<keyword evidence="11 14" id="KW-0131">Cell cycle</keyword>
<dbReference type="GO" id="GO:0071555">
    <property type="term" value="P:cell wall organization"/>
    <property type="evidence" value="ECO:0007669"/>
    <property type="project" value="UniProtKB-KW"/>
</dbReference>
<comment type="pathway">
    <text evidence="2 14">Cell wall biogenesis; peptidoglycan biosynthesis.</text>
</comment>
<keyword evidence="7 14" id="KW-0547">Nucleotide-binding</keyword>
<evidence type="ECO:0000313" key="18">
    <source>
        <dbReference type="EMBL" id="MBC8591229.1"/>
    </source>
</evidence>
<keyword evidence="4 14" id="KW-0963">Cytoplasm</keyword>
<evidence type="ECO:0000256" key="5">
    <source>
        <dbReference type="ARBA" id="ARBA00022598"/>
    </source>
</evidence>
<evidence type="ECO:0000256" key="11">
    <source>
        <dbReference type="ARBA" id="ARBA00023306"/>
    </source>
</evidence>
<dbReference type="GO" id="GO:0005737">
    <property type="term" value="C:cytoplasm"/>
    <property type="evidence" value="ECO:0007669"/>
    <property type="project" value="UniProtKB-SubCell"/>
</dbReference>
<dbReference type="SUPFAM" id="SSF53623">
    <property type="entry name" value="MurD-like peptide ligases, catalytic domain"/>
    <property type="match status" value="1"/>
</dbReference>
<evidence type="ECO:0000256" key="9">
    <source>
        <dbReference type="ARBA" id="ARBA00022960"/>
    </source>
</evidence>
<dbReference type="NCBIfam" id="TIGR01082">
    <property type="entry name" value="murC"/>
    <property type="match status" value="1"/>
</dbReference>
<keyword evidence="19" id="KW-1185">Reference proteome</keyword>
<gene>
    <name evidence="14" type="primary">murC</name>
    <name evidence="18" type="ORF">H8689_08905</name>
</gene>